<feature type="compositionally biased region" description="Basic residues" evidence="2">
    <location>
        <begin position="107"/>
        <end position="121"/>
    </location>
</feature>
<reference evidence="3" key="1">
    <citation type="submission" date="2020-04" db="EMBL/GenBank/DDBJ databases">
        <title>Genome Assembly and Annotation of Botryosphaeria dothidea sdau 11-99, a Latent Pathogen of Apple Fruit Ring Rot in China.</title>
        <authorList>
            <person name="Yu C."/>
            <person name="Diao Y."/>
            <person name="Lu Q."/>
            <person name="Zhao J."/>
            <person name="Cui S."/>
            <person name="Peng C."/>
            <person name="He B."/>
            <person name="Liu H."/>
        </authorList>
    </citation>
    <scope>NUCLEOTIDE SEQUENCE [LARGE SCALE GENOMIC DNA]</scope>
    <source>
        <strain evidence="3">Sdau11-99</strain>
    </source>
</reference>
<evidence type="ECO:0000256" key="1">
    <source>
        <dbReference type="SAM" id="Coils"/>
    </source>
</evidence>
<sequence length="312" mass="34206">MSNSRSLSHRAVALHQSLSLTIRAARKGFISGSPHPPSETTAAGMAKRRKRTRADSAHSTRKHPRLSNEKEDAEAASVPQQSVFFPVLNSGASSSTDKGAVASPSNRKIKQRCSGKKNAKASKHDSKEKHSKLLRDGDRDAAIPKKDNKDADIRKDDGIIPTLQNIINAMKKAEDVATSDDGLSSVIEASKNDLGELKTQLVVRDLEALTATQALATLTEEYTDWKILTNTVTQIMLNERNDDKLEIKKLSAAVAKLTAEVTRLDTGEPWGVADLFADSEQSEILQLKAKIKKLEEDKEDMFHKLVMFKLAA</sequence>
<organism evidence="3 4">
    <name type="scientific">Botryosphaeria dothidea</name>
    <dbReference type="NCBI Taxonomy" id="55169"/>
    <lineage>
        <taxon>Eukaryota</taxon>
        <taxon>Fungi</taxon>
        <taxon>Dikarya</taxon>
        <taxon>Ascomycota</taxon>
        <taxon>Pezizomycotina</taxon>
        <taxon>Dothideomycetes</taxon>
        <taxon>Dothideomycetes incertae sedis</taxon>
        <taxon>Botryosphaeriales</taxon>
        <taxon>Botryosphaeriaceae</taxon>
        <taxon>Botryosphaeria</taxon>
    </lineage>
</organism>
<gene>
    <name evidence="3" type="ORF">GTA08_BOTSDO08606</name>
</gene>
<proteinExistence type="predicted"/>
<evidence type="ECO:0000313" key="3">
    <source>
        <dbReference type="EMBL" id="KAF4302961.1"/>
    </source>
</evidence>
<evidence type="ECO:0000256" key="2">
    <source>
        <dbReference type="SAM" id="MobiDB-lite"/>
    </source>
</evidence>
<feature type="coiled-coil region" evidence="1">
    <location>
        <begin position="240"/>
        <end position="304"/>
    </location>
</feature>
<name>A0A8H4IKP4_9PEZI</name>
<comment type="caution">
    <text evidence="3">The sequence shown here is derived from an EMBL/GenBank/DDBJ whole genome shotgun (WGS) entry which is preliminary data.</text>
</comment>
<dbReference type="Proteomes" id="UP000572817">
    <property type="component" value="Unassembled WGS sequence"/>
</dbReference>
<feature type="region of interest" description="Disordered" evidence="2">
    <location>
        <begin position="28"/>
        <end position="154"/>
    </location>
</feature>
<feature type="compositionally biased region" description="Basic and acidic residues" evidence="2">
    <location>
        <begin position="122"/>
        <end position="154"/>
    </location>
</feature>
<evidence type="ECO:0000313" key="4">
    <source>
        <dbReference type="Proteomes" id="UP000572817"/>
    </source>
</evidence>
<dbReference type="EMBL" id="WWBZ02000062">
    <property type="protein sequence ID" value="KAF4302961.1"/>
    <property type="molecule type" value="Genomic_DNA"/>
</dbReference>
<protein>
    <submittedName>
        <fullName evidence="3">Uncharacterized protein</fullName>
    </submittedName>
</protein>
<keyword evidence="1" id="KW-0175">Coiled coil</keyword>
<dbReference type="AlphaFoldDB" id="A0A8H4IKP4"/>
<accession>A0A8H4IKP4</accession>
<keyword evidence="4" id="KW-1185">Reference proteome</keyword>